<feature type="transmembrane region" description="Helical" evidence="1">
    <location>
        <begin position="6"/>
        <end position="23"/>
    </location>
</feature>
<accession>A0ABD7WS75</accession>
<feature type="transmembrane region" description="Helical" evidence="1">
    <location>
        <begin position="234"/>
        <end position="251"/>
    </location>
</feature>
<feature type="transmembrane region" description="Helical" evidence="1">
    <location>
        <begin position="104"/>
        <end position="126"/>
    </location>
</feature>
<feature type="transmembrane region" description="Helical" evidence="1">
    <location>
        <begin position="263"/>
        <end position="281"/>
    </location>
</feature>
<dbReference type="Proteomes" id="UP001220217">
    <property type="component" value="Chromosome"/>
</dbReference>
<name>A0ABD7WS75_PRIAR</name>
<feature type="transmembrane region" description="Helical" evidence="1">
    <location>
        <begin position="302"/>
        <end position="321"/>
    </location>
</feature>
<feature type="transmembrane region" description="Helical" evidence="1">
    <location>
        <begin position="359"/>
        <end position="379"/>
    </location>
</feature>
<protein>
    <submittedName>
        <fullName evidence="2">Sodium/glutamate symporter</fullName>
    </submittedName>
</protein>
<dbReference type="Pfam" id="PF03616">
    <property type="entry name" value="Glt_symporter"/>
    <property type="match status" value="1"/>
</dbReference>
<dbReference type="EMBL" id="CP118718">
    <property type="protein sequence ID" value="WEA42987.1"/>
    <property type="molecule type" value="Genomic_DNA"/>
</dbReference>
<evidence type="ECO:0000313" key="2">
    <source>
        <dbReference type="EMBL" id="WEA42987.1"/>
    </source>
</evidence>
<dbReference type="PANTHER" id="PTHR36178:SF1">
    <property type="entry name" value="SODIUM_GLUTAMATE SYMPORTER"/>
    <property type="match status" value="1"/>
</dbReference>
<organism evidence="2 3">
    <name type="scientific">Priestia aryabhattai</name>
    <name type="common">Bacillus aryabhattai</name>
    <dbReference type="NCBI Taxonomy" id="412384"/>
    <lineage>
        <taxon>Bacteria</taxon>
        <taxon>Bacillati</taxon>
        <taxon>Bacillota</taxon>
        <taxon>Bacilli</taxon>
        <taxon>Bacillales</taxon>
        <taxon>Bacillaceae</taxon>
        <taxon>Priestia</taxon>
    </lineage>
</organism>
<dbReference type="AlphaFoldDB" id="A0ABD7WS75"/>
<gene>
    <name evidence="2" type="ORF">PWO00_19445</name>
</gene>
<feature type="transmembrane region" description="Helical" evidence="1">
    <location>
        <begin position="35"/>
        <end position="56"/>
    </location>
</feature>
<keyword evidence="1" id="KW-0472">Membrane</keyword>
<dbReference type="RefSeq" id="WP_275036313.1">
    <property type="nucleotide sequence ID" value="NZ_CP118718.1"/>
</dbReference>
<evidence type="ECO:0000256" key="1">
    <source>
        <dbReference type="SAM" id="Phobius"/>
    </source>
</evidence>
<feature type="transmembrane region" description="Helical" evidence="1">
    <location>
        <begin position="327"/>
        <end position="347"/>
    </location>
</feature>
<dbReference type="PANTHER" id="PTHR36178">
    <property type="entry name" value="SLR0625 PROTEIN"/>
    <property type="match status" value="1"/>
</dbReference>
<feature type="transmembrane region" description="Helical" evidence="1">
    <location>
        <begin position="419"/>
        <end position="439"/>
    </location>
</feature>
<proteinExistence type="predicted"/>
<feature type="transmembrane region" description="Helical" evidence="1">
    <location>
        <begin position="62"/>
        <end position="83"/>
    </location>
</feature>
<evidence type="ECO:0000313" key="3">
    <source>
        <dbReference type="Proteomes" id="UP001220217"/>
    </source>
</evidence>
<sequence length="472" mass="51279">MTVYTILVDFACASVLILIGMLLRAKFKFIQRSFIPASLLAGFLGLALGPSFLNVLPFSEDISSYAGIITIFVFAAVGINGFSFSPGNMKKDINRMGAYATYKILCIGLQMSIPIVFSILVISKFAPKINNGFGLLLAAGFYGGHGTAAAVGTTFENLGWENATDLGMTAATGGILAGIFGGLIFIKWATRKGYTHYVKDFSEISEDLKTGLVQPKNRTAMGNDTISPIAMDPLAFHLALLVVPSGLGYLLNNYIATTWGLEFPTFTIAFLIALLMYILLGKGEKGVYKYVDSKIVDRLGSAATDFLVFFGVASIKLPIVVEYALPLGLLMLSGIVVVVVMLVIIGPAMNYESWFERSIFVYGYSTGVFAIGLTLLRIIDPNNKSKTLTDTAVVGPLNTPLELFAWSAGPVMLLSGQHWTFVGIFAGISILCLVIARIFKWWHWKVPLGERPPVPLDRNESFIRISGEHIEK</sequence>
<feature type="transmembrane region" description="Helical" evidence="1">
    <location>
        <begin position="166"/>
        <end position="186"/>
    </location>
</feature>
<dbReference type="InterPro" id="IPR004445">
    <property type="entry name" value="GltS"/>
</dbReference>
<keyword evidence="1" id="KW-1133">Transmembrane helix</keyword>
<keyword evidence="1" id="KW-0812">Transmembrane</keyword>
<reference evidence="2 3" key="1">
    <citation type="submission" date="2023-02" db="EMBL/GenBank/DDBJ databases">
        <title>Complete genome sequence of Priestia aryabhattai G5MAi6, a methanol-tolerant strain isolated from tap water in Hong Kong.</title>
        <authorList>
            <person name="Leung K.M."/>
            <person name="Lai G.K.K."/>
            <person name="Griffin S.D.J."/>
        </authorList>
    </citation>
    <scope>NUCLEOTIDE SEQUENCE [LARGE SCALE GENOMIC DNA]</scope>
    <source>
        <strain evidence="2 3">G5MAi6</strain>
    </source>
</reference>